<evidence type="ECO:0000313" key="3">
    <source>
        <dbReference type="Proteomes" id="UP001162060"/>
    </source>
</evidence>
<name>A0AAV1TT55_9STRA</name>
<keyword evidence="1" id="KW-0175">Coiled coil</keyword>
<dbReference type="Proteomes" id="UP001162060">
    <property type="component" value="Unassembled WGS sequence"/>
</dbReference>
<proteinExistence type="predicted"/>
<evidence type="ECO:0000313" key="2">
    <source>
        <dbReference type="EMBL" id="CAK7925554.1"/>
    </source>
</evidence>
<sequence>METARRRRLETNINNMEAILQDARAAWEKEEEAWETTKAAWQEQREALQAEVGALQAKLEASQAKLAATGDGKMKSLFWDAWKSMLENYLAKKEWKFRELESEWERKLEDWKKKEYDLKDGVNVAKSELVEKAIKTY</sequence>
<gene>
    <name evidence="2" type="ORF">PM001_LOCUS10704</name>
</gene>
<dbReference type="AlphaFoldDB" id="A0AAV1TT55"/>
<protein>
    <submittedName>
        <fullName evidence="2">Uncharacterized protein</fullName>
    </submittedName>
</protein>
<accession>A0AAV1TT55</accession>
<comment type="caution">
    <text evidence="2">The sequence shown here is derived from an EMBL/GenBank/DDBJ whole genome shotgun (WGS) entry which is preliminary data.</text>
</comment>
<dbReference type="EMBL" id="CAKLBY020000087">
    <property type="protein sequence ID" value="CAK7925554.1"/>
    <property type="molecule type" value="Genomic_DNA"/>
</dbReference>
<evidence type="ECO:0000256" key="1">
    <source>
        <dbReference type="SAM" id="Coils"/>
    </source>
</evidence>
<feature type="coiled-coil region" evidence="1">
    <location>
        <begin position="6"/>
        <end position="65"/>
    </location>
</feature>
<reference evidence="2" key="1">
    <citation type="submission" date="2024-01" db="EMBL/GenBank/DDBJ databases">
        <authorList>
            <person name="Webb A."/>
        </authorList>
    </citation>
    <scope>NUCLEOTIDE SEQUENCE</scope>
    <source>
        <strain evidence="2">Pm1</strain>
    </source>
</reference>
<organism evidence="2 3">
    <name type="scientific">Peronospora matthiolae</name>
    <dbReference type="NCBI Taxonomy" id="2874970"/>
    <lineage>
        <taxon>Eukaryota</taxon>
        <taxon>Sar</taxon>
        <taxon>Stramenopiles</taxon>
        <taxon>Oomycota</taxon>
        <taxon>Peronosporomycetes</taxon>
        <taxon>Peronosporales</taxon>
        <taxon>Peronosporaceae</taxon>
        <taxon>Peronospora</taxon>
    </lineage>
</organism>